<feature type="chain" id="PRO_5022938395" description="LamG-like jellyroll fold domain-containing protein" evidence="1">
    <location>
        <begin position="22"/>
        <end position="335"/>
    </location>
</feature>
<dbReference type="Gene3D" id="1.10.1330.10">
    <property type="entry name" value="Dockerin domain"/>
    <property type="match status" value="1"/>
</dbReference>
<keyword evidence="1" id="KW-0732">Signal</keyword>
<name>A0A5C5VCL7_9BACT</name>
<dbReference type="InterPro" id="IPR018247">
    <property type="entry name" value="EF_Hand_1_Ca_BS"/>
</dbReference>
<keyword evidence="3" id="KW-1185">Reference proteome</keyword>
<dbReference type="InterPro" id="IPR036439">
    <property type="entry name" value="Dockerin_dom_sf"/>
</dbReference>
<evidence type="ECO:0008006" key="4">
    <source>
        <dbReference type="Google" id="ProtNLM"/>
    </source>
</evidence>
<dbReference type="Proteomes" id="UP000316714">
    <property type="component" value="Unassembled WGS sequence"/>
</dbReference>
<dbReference type="AlphaFoldDB" id="A0A5C5VCL7"/>
<protein>
    <recommendedName>
        <fullName evidence="4">LamG-like jellyroll fold domain-containing protein</fullName>
    </recommendedName>
</protein>
<dbReference type="Gene3D" id="2.60.120.200">
    <property type="match status" value="1"/>
</dbReference>
<feature type="signal peptide" evidence="1">
    <location>
        <begin position="1"/>
        <end position="21"/>
    </location>
</feature>
<proteinExistence type="predicted"/>
<gene>
    <name evidence="2" type="ORF">KOR34_02660</name>
</gene>
<organism evidence="2 3">
    <name type="scientific">Posidoniimonas corsicana</name>
    <dbReference type="NCBI Taxonomy" id="1938618"/>
    <lineage>
        <taxon>Bacteria</taxon>
        <taxon>Pseudomonadati</taxon>
        <taxon>Planctomycetota</taxon>
        <taxon>Planctomycetia</taxon>
        <taxon>Pirellulales</taxon>
        <taxon>Lacipirellulaceae</taxon>
        <taxon>Posidoniimonas</taxon>
    </lineage>
</organism>
<accession>A0A5C5VCL7</accession>
<reference evidence="2 3" key="1">
    <citation type="submission" date="2019-02" db="EMBL/GenBank/DDBJ databases">
        <title>Deep-cultivation of Planctomycetes and their phenomic and genomic characterization uncovers novel biology.</title>
        <authorList>
            <person name="Wiegand S."/>
            <person name="Jogler M."/>
            <person name="Boedeker C."/>
            <person name="Pinto D."/>
            <person name="Vollmers J."/>
            <person name="Rivas-Marin E."/>
            <person name="Kohn T."/>
            <person name="Peeters S.H."/>
            <person name="Heuer A."/>
            <person name="Rast P."/>
            <person name="Oberbeckmann S."/>
            <person name="Bunk B."/>
            <person name="Jeske O."/>
            <person name="Meyerdierks A."/>
            <person name="Storesund J.E."/>
            <person name="Kallscheuer N."/>
            <person name="Luecker S."/>
            <person name="Lage O.M."/>
            <person name="Pohl T."/>
            <person name="Merkel B.J."/>
            <person name="Hornburger P."/>
            <person name="Mueller R.-W."/>
            <person name="Bruemmer F."/>
            <person name="Labrenz M."/>
            <person name="Spormann A.M."/>
            <person name="Op Den Camp H."/>
            <person name="Overmann J."/>
            <person name="Amann R."/>
            <person name="Jetten M.S.M."/>
            <person name="Mascher T."/>
            <person name="Medema M.H."/>
            <person name="Devos D.P."/>
            <person name="Kaster A.-K."/>
            <person name="Ovreas L."/>
            <person name="Rohde M."/>
            <person name="Galperin M.Y."/>
            <person name="Jogler C."/>
        </authorList>
    </citation>
    <scope>NUCLEOTIDE SEQUENCE [LARGE SCALE GENOMIC DNA]</scope>
    <source>
        <strain evidence="2 3">KOR34</strain>
    </source>
</reference>
<evidence type="ECO:0000256" key="1">
    <source>
        <dbReference type="SAM" id="SignalP"/>
    </source>
</evidence>
<dbReference type="GO" id="GO:0000272">
    <property type="term" value="P:polysaccharide catabolic process"/>
    <property type="evidence" value="ECO:0007669"/>
    <property type="project" value="InterPro"/>
</dbReference>
<evidence type="ECO:0000313" key="2">
    <source>
        <dbReference type="EMBL" id="TWT35375.1"/>
    </source>
</evidence>
<evidence type="ECO:0000313" key="3">
    <source>
        <dbReference type="Proteomes" id="UP000316714"/>
    </source>
</evidence>
<dbReference type="EMBL" id="SIHJ01000001">
    <property type="protein sequence ID" value="TWT35375.1"/>
    <property type="molecule type" value="Genomic_DNA"/>
</dbReference>
<dbReference type="SUPFAM" id="SSF49899">
    <property type="entry name" value="Concanavalin A-like lectins/glucanases"/>
    <property type="match status" value="1"/>
</dbReference>
<dbReference type="Pfam" id="PF13385">
    <property type="entry name" value="Laminin_G_3"/>
    <property type="match status" value="1"/>
</dbReference>
<comment type="caution">
    <text evidence="2">The sequence shown here is derived from an EMBL/GenBank/DDBJ whole genome shotgun (WGS) entry which is preliminary data.</text>
</comment>
<dbReference type="RefSeq" id="WP_146561500.1">
    <property type="nucleotide sequence ID" value="NZ_SIHJ01000001.1"/>
</dbReference>
<dbReference type="InterPro" id="IPR013320">
    <property type="entry name" value="ConA-like_dom_sf"/>
</dbReference>
<dbReference type="PROSITE" id="PS00018">
    <property type="entry name" value="EF_HAND_1"/>
    <property type="match status" value="1"/>
</dbReference>
<dbReference type="OrthoDB" id="9806701at2"/>
<sequence precursor="true">MKSPLVLAAALYFGAASVAEAVLVTEFLFDGTDPTVATDTSGNGFHGTIGGGATRVPGVLTGSTAMGFDGDDDVVSLAPSDFAAGTGPFGSTNQEISISAWVQFGITNPEQSTWWYGTNAGGGRQSQVHLPWENGSALWRSPNGQIGVGIAAEVTASQTSGQWHHFVFTKGAAGNQIWINNVLRSSGGDTGTFDIVNATLGNNIVNANPLGWDGAVDLFRVYDHVLDPSEIDTLFAEAFPFELTDFNEDGFVNTADYDIMAANFLTEATNSTDGDANLDGFVDLEDFVLWRADFEDPSIPSSAPASANAAPEPSTLLLLAAGLLPTMRRAPRRLT</sequence>